<accession>A0ACC1TZ60</accession>
<gene>
    <name evidence="1" type="ORF">F5876DRAFT_65954</name>
</gene>
<comment type="caution">
    <text evidence="1">The sequence shown here is derived from an EMBL/GenBank/DDBJ whole genome shotgun (WGS) entry which is preliminary data.</text>
</comment>
<keyword evidence="2" id="KW-1185">Reference proteome</keyword>
<dbReference type="Proteomes" id="UP001163835">
    <property type="component" value="Unassembled WGS sequence"/>
</dbReference>
<dbReference type="EMBL" id="MU795121">
    <property type="protein sequence ID" value="KAJ3810065.1"/>
    <property type="molecule type" value="Genomic_DNA"/>
</dbReference>
<protein>
    <submittedName>
        <fullName evidence="1">Concanavalin A-like lectin/glucanase</fullName>
    </submittedName>
</protein>
<evidence type="ECO:0000313" key="1">
    <source>
        <dbReference type="EMBL" id="KAJ3810065.1"/>
    </source>
</evidence>
<organism evidence="1 2">
    <name type="scientific">Lentinula aff. lateritia</name>
    <dbReference type="NCBI Taxonomy" id="2804960"/>
    <lineage>
        <taxon>Eukaryota</taxon>
        <taxon>Fungi</taxon>
        <taxon>Dikarya</taxon>
        <taxon>Basidiomycota</taxon>
        <taxon>Agaricomycotina</taxon>
        <taxon>Agaricomycetes</taxon>
        <taxon>Agaricomycetidae</taxon>
        <taxon>Agaricales</taxon>
        <taxon>Marasmiineae</taxon>
        <taxon>Omphalotaceae</taxon>
        <taxon>Lentinula</taxon>
    </lineage>
</organism>
<name>A0ACC1TZ60_9AGAR</name>
<sequence>MSKFIYDLYPLFLFFLFLTALSSGFCSPYAHPTEPSLATNASSTSITEHPSFLPRSRLKRKLSPRHCQPYYTTFSDPSTVAEKNSDPSNAPFVALSPPETYAFTSNGLEMYLRKPKGEVHSKNGINDKLGEAATINSTFWMDSGKVTYEVSCDYVPGVVCAFILIDSLQASDGETHLDEIDVELVGSGSARWQTNIFKPSRADPDPHYGHFDTKEQYTQNPSYASVHKYSISWDSEKIVWAVDGQDARTLRKEDTYIDGVPHFPGESDPLRLQLGIWDGSGAEGTSSWAGGPVNWDIAPQNIVAIVRSVSVEC</sequence>
<proteinExistence type="predicted"/>
<evidence type="ECO:0000313" key="2">
    <source>
        <dbReference type="Proteomes" id="UP001163835"/>
    </source>
</evidence>
<reference evidence="1" key="1">
    <citation type="submission" date="2022-09" db="EMBL/GenBank/DDBJ databases">
        <title>A Global Phylogenomic Analysis of the Shiitake Genus Lentinula.</title>
        <authorList>
            <consortium name="DOE Joint Genome Institute"/>
            <person name="Sierra-Patev S."/>
            <person name="Min B."/>
            <person name="Naranjo-Ortiz M."/>
            <person name="Looney B."/>
            <person name="Konkel Z."/>
            <person name="Slot J.C."/>
            <person name="Sakamoto Y."/>
            <person name="Steenwyk J.L."/>
            <person name="Rokas A."/>
            <person name="Carro J."/>
            <person name="Camarero S."/>
            <person name="Ferreira P."/>
            <person name="Molpeceres G."/>
            <person name="Ruiz-Duenas F.J."/>
            <person name="Serrano A."/>
            <person name="Henrissat B."/>
            <person name="Drula E."/>
            <person name="Hughes K.W."/>
            <person name="Mata J.L."/>
            <person name="Ishikawa N.K."/>
            <person name="Vargas-Isla R."/>
            <person name="Ushijima S."/>
            <person name="Smith C.A."/>
            <person name="Ahrendt S."/>
            <person name="Andreopoulos W."/>
            <person name="He G."/>
            <person name="Labutti K."/>
            <person name="Lipzen A."/>
            <person name="Ng V."/>
            <person name="Riley R."/>
            <person name="Sandor L."/>
            <person name="Barry K."/>
            <person name="Martinez A.T."/>
            <person name="Xiao Y."/>
            <person name="Gibbons J.G."/>
            <person name="Terashima K."/>
            <person name="Grigoriev I.V."/>
            <person name="Hibbett D.S."/>
        </authorList>
    </citation>
    <scope>NUCLEOTIDE SEQUENCE</scope>
    <source>
        <strain evidence="1">TMI1499</strain>
    </source>
</reference>